<dbReference type="Pfam" id="PF00501">
    <property type="entry name" value="AMP-binding"/>
    <property type="match status" value="1"/>
</dbReference>
<accession>T1GIE1</accession>
<dbReference type="GO" id="GO:0005783">
    <property type="term" value="C:endoplasmic reticulum"/>
    <property type="evidence" value="ECO:0007669"/>
    <property type="project" value="TreeGrafter"/>
</dbReference>
<dbReference type="PROSITE" id="PS00455">
    <property type="entry name" value="AMP_BINDING"/>
    <property type="match status" value="1"/>
</dbReference>
<reference evidence="6" key="1">
    <citation type="submission" date="2013-02" db="EMBL/GenBank/DDBJ databases">
        <authorList>
            <person name="Hughes D."/>
        </authorList>
    </citation>
    <scope>NUCLEOTIDE SEQUENCE</scope>
    <source>
        <strain>Durham</strain>
        <strain evidence="6">NC isolate 2 -- Noor lab</strain>
    </source>
</reference>
<dbReference type="OMA" id="HLINMCK"/>
<dbReference type="GO" id="GO:0004467">
    <property type="term" value="F:long-chain fatty acid-CoA ligase activity"/>
    <property type="evidence" value="ECO:0007669"/>
    <property type="project" value="UniProtKB-EC"/>
</dbReference>
<dbReference type="PANTHER" id="PTHR43272">
    <property type="entry name" value="LONG-CHAIN-FATTY-ACID--COA LIGASE"/>
    <property type="match status" value="1"/>
</dbReference>
<dbReference type="InterPro" id="IPR000873">
    <property type="entry name" value="AMP-dep_synth/lig_dom"/>
</dbReference>
<protein>
    <recommendedName>
        <fullName evidence="3">long-chain-fatty-acid--CoA ligase</fullName>
        <ecNumber evidence="3">6.2.1.3</ecNumber>
    </recommendedName>
</protein>
<dbReference type="Proteomes" id="UP000015102">
    <property type="component" value="Unassembled WGS sequence"/>
</dbReference>
<dbReference type="Gene3D" id="3.40.50.12780">
    <property type="entry name" value="N-terminal domain of ligase-like"/>
    <property type="match status" value="1"/>
</dbReference>
<dbReference type="InterPro" id="IPR042099">
    <property type="entry name" value="ANL_N_sf"/>
</dbReference>
<proteinExistence type="predicted"/>
<dbReference type="STRING" id="36166.T1GIE1"/>
<dbReference type="SUPFAM" id="SSF56801">
    <property type="entry name" value="Acetyl-CoA synthetase-like"/>
    <property type="match status" value="1"/>
</dbReference>
<dbReference type="GO" id="GO:0016020">
    <property type="term" value="C:membrane"/>
    <property type="evidence" value="ECO:0007669"/>
    <property type="project" value="TreeGrafter"/>
</dbReference>
<keyword evidence="2" id="KW-0276">Fatty acid metabolism</keyword>
<evidence type="ECO:0000256" key="1">
    <source>
        <dbReference type="ARBA" id="ARBA00022598"/>
    </source>
</evidence>
<keyword evidence="6" id="KW-1185">Reference proteome</keyword>
<evidence type="ECO:0000313" key="6">
    <source>
        <dbReference type="Proteomes" id="UP000015102"/>
    </source>
</evidence>
<dbReference type="PANTHER" id="PTHR43272:SF107">
    <property type="entry name" value="LONG-CHAIN-FATTY-ACID--COA LIGASE 5"/>
    <property type="match status" value="1"/>
</dbReference>
<dbReference type="EMBL" id="CAQQ02198516">
    <property type="status" value="NOT_ANNOTATED_CDS"/>
    <property type="molecule type" value="Genomic_DNA"/>
</dbReference>
<evidence type="ECO:0000313" key="5">
    <source>
        <dbReference type="EnsemblMetazoa" id="MESCA003215-PA"/>
    </source>
</evidence>
<evidence type="ECO:0000259" key="4">
    <source>
        <dbReference type="Pfam" id="PF00501"/>
    </source>
</evidence>
<sequence>MNYDETLLRAKNFGSGMMSLGLHSKSLVGIYSCNRPEWILYEQGCYCYSLVVVPLYDTLGPEACSFIMKQTEMNLVVVEDDSKASLLIEKAPKSLKVLIGIKEIKRSTIERAAKRGIQIYSFEEVEKLGSKINHPEVPPDPEDLCTVCYTSGTTGNPKGVMLTHSNVVAGVSAVILQLGK</sequence>
<organism evidence="5 6">
    <name type="scientific">Megaselia scalaris</name>
    <name type="common">Humpbacked fly</name>
    <name type="synonym">Phora scalaris</name>
    <dbReference type="NCBI Taxonomy" id="36166"/>
    <lineage>
        <taxon>Eukaryota</taxon>
        <taxon>Metazoa</taxon>
        <taxon>Ecdysozoa</taxon>
        <taxon>Arthropoda</taxon>
        <taxon>Hexapoda</taxon>
        <taxon>Insecta</taxon>
        <taxon>Pterygota</taxon>
        <taxon>Neoptera</taxon>
        <taxon>Endopterygota</taxon>
        <taxon>Diptera</taxon>
        <taxon>Brachycera</taxon>
        <taxon>Muscomorpha</taxon>
        <taxon>Platypezoidea</taxon>
        <taxon>Phoridae</taxon>
        <taxon>Megaseliini</taxon>
        <taxon>Megaselia</taxon>
    </lineage>
</organism>
<dbReference type="InterPro" id="IPR020845">
    <property type="entry name" value="AMP-binding_CS"/>
</dbReference>
<dbReference type="PRINTS" id="PR00154">
    <property type="entry name" value="AMPBINDING"/>
</dbReference>
<dbReference type="EMBL" id="CAQQ02198517">
    <property type="status" value="NOT_ANNOTATED_CDS"/>
    <property type="molecule type" value="Genomic_DNA"/>
</dbReference>
<feature type="domain" description="AMP-dependent synthetase/ligase" evidence="4">
    <location>
        <begin position="2"/>
        <end position="174"/>
    </location>
</feature>
<dbReference type="AlphaFoldDB" id="T1GIE1"/>
<evidence type="ECO:0000256" key="2">
    <source>
        <dbReference type="ARBA" id="ARBA00022832"/>
    </source>
</evidence>
<reference evidence="5" key="2">
    <citation type="submission" date="2015-06" db="UniProtKB">
        <authorList>
            <consortium name="EnsemblMetazoa"/>
        </authorList>
    </citation>
    <scope>IDENTIFICATION</scope>
</reference>
<keyword evidence="2" id="KW-0443">Lipid metabolism</keyword>
<dbReference type="EC" id="6.2.1.3" evidence="3"/>
<evidence type="ECO:0000256" key="3">
    <source>
        <dbReference type="ARBA" id="ARBA00026121"/>
    </source>
</evidence>
<dbReference type="HOGENOM" id="CLU_100318_0_0_1"/>
<keyword evidence="1" id="KW-0436">Ligase</keyword>
<name>T1GIE1_MEGSC</name>
<dbReference type="InterPro" id="IPR020459">
    <property type="entry name" value="AMP-binding"/>
</dbReference>
<dbReference type="EnsemblMetazoa" id="MESCA003215-RA">
    <property type="protein sequence ID" value="MESCA003215-PA"/>
    <property type="gene ID" value="MESCA003215"/>
</dbReference>